<keyword evidence="8" id="KW-1185">Reference proteome</keyword>
<keyword evidence="2 5" id="KW-0812">Transmembrane</keyword>
<feature type="domain" description="TMEM205-like" evidence="6">
    <location>
        <begin position="11"/>
        <end position="109"/>
    </location>
</feature>
<dbReference type="InterPro" id="IPR025423">
    <property type="entry name" value="TMEM205-like"/>
</dbReference>
<accession>A0ABX0WHV5</accession>
<dbReference type="Pfam" id="PF13664">
    <property type="entry name" value="DUF4149"/>
    <property type="match status" value="1"/>
</dbReference>
<name>A0ABX0WHV5_9RHOO</name>
<comment type="subcellular location">
    <subcellularLocation>
        <location evidence="1">Membrane</location>
    </subcellularLocation>
</comment>
<dbReference type="EMBL" id="JAATWB010000003">
    <property type="protein sequence ID" value="NJA88881.1"/>
    <property type="molecule type" value="Genomic_DNA"/>
</dbReference>
<reference evidence="8" key="1">
    <citation type="submission" date="2020-03" db="EMBL/GenBank/DDBJ databases">
        <title>Whole-genome sequence of the purple nonsulfur bacterium Rhodocyclus tenuis DSM112.</title>
        <authorList>
            <person name="Kyndt J.A."/>
            <person name="Meyer T.E."/>
        </authorList>
    </citation>
    <scope>NUCLEOTIDE SEQUENCE [LARGE SCALE GENOMIC DNA]</scope>
    <source>
        <strain evidence="8">DSM 112</strain>
    </source>
</reference>
<evidence type="ECO:0000256" key="5">
    <source>
        <dbReference type="SAM" id="Phobius"/>
    </source>
</evidence>
<evidence type="ECO:0000256" key="4">
    <source>
        <dbReference type="ARBA" id="ARBA00023136"/>
    </source>
</evidence>
<feature type="transmembrane region" description="Helical" evidence="5">
    <location>
        <begin position="130"/>
        <end position="151"/>
    </location>
</feature>
<feature type="transmembrane region" description="Helical" evidence="5">
    <location>
        <begin position="7"/>
        <end position="28"/>
    </location>
</feature>
<dbReference type="Proteomes" id="UP000720344">
    <property type="component" value="Unassembled WGS sequence"/>
</dbReference>
<feature type="transmembrane region" description="Helical" evidence="5">
    <location>
        <begin position="81"/>
        <end position="102"/>
    </location>
</feature>
<evidence type="ECO:0000256" key="1">
    <source>
        <dbReference type="ARBA" id="ARBA00004370"/>
    </source>
</evidence>
<gene>
    <name evidence="7" type="ORF">HCX48_06575</name>
</gene>
<keyword evidence="4 5" id="KW-0472">Membrane</keyword>
<evidence type="ECO:0000259" key="6">
    <source>
        <dbReference type="Pfam" id="PF13664"/>
    </source>
</evidence>
<feature type="transmembrane region" description="Helical" evidence="5">
    <location>
        <begin position="48"/>
        <end position="69"/>
    </location>
</feature>
<protein>
    <submittedName>
        <fullName evidence="7">DUF4149 domain-containing protein</fullName>
    </submittedName>
</protein>
<evidence type="ECO:0000313" key="7">
    <source>
        <dbReference type="EMBL" id="NJA88881.1"/>
    </source>
</evidence>
<comment type="caution">
    <text evidence="7">The sequence shown here is derived from an EMBL/GenBank/DDBJ whole genome shotgun (WGS) entry which is preliminary data.</text>
</comment>
<evidence type="ECO:0000256" key="3">
    <source>
        <dbReference type="ARBA" id="ARBA00022989"/>
    </source>
</evidence>
<sequence length="157" mass="16831">MRRIADALSGLALTLWVGGLWSIGYLVAPTLFATLADRQLAGAIAGKLFQLIGWIGFGCAAYLILHALMRQGAQALRRWSFWLLVLMVVLALIGQFGVQPVIAQLKAESASRAALEGAADMVLKDRFATWHGIASLLYLVQSLLGAALVVVSGRQGR</sequence>
<organism evidence="7 8">
    <name type="scientific">Rhodocyclus gracilis</name>
    <dbReference type="NCBI Taxonomy" id="2929842"/>
    <lineage>
        <taxon>Bacteria</taxon>
        <taxon>Pseudomonadati</taxon>
        <taxon>Pseudomonadota</taxon>
        <taxon>Betaproteobacteria</taxon>
        <taxon>Rhodocyclales</taxon>
        <taxon>Rhodocyclaceae</taxon>
        <taxon>Rhodocyclus</taxon>
    </lineage>
</organism>
<evidence type="ECO:0000256" key="2">
    <source>
        <dbReference type="ARBA" id="ARBA00022692"/>
    </source>
</evidence>
<evidence type="ECO:0000313" key="8">
    <source>
        <dbReference type="Proteomes" id="UP000720344"/>
    </source>
</evidence>
<proteinExistence type="predicted"/>
<dbReference type="RefSeq" id="WP_167681351.1">
    <property type="nucleotide sequence ID" value="NZ_JAATWB010000003.1"/>
</dbReference>
<keyword evidence="3 5" id="KW-1133">Transmembrane helix</keyword>